<feature type="coiled-coil region" evidence="1">
    <location>
        <begin position="1323"/>
        <end position="1399"/>
    </location>
</feature>
<dbReference type="Gene3D" id="1.10.220.60">
    <property type="entry name" value="GRIP domain"/>
    <property type="match status" value="1"/>
</dbReference>
<feature type="coiled-coil region" evidence="1">
    <location>
        <begin position="1147"/>
        <end position="1230"/>
    </location>
</feature>
<dbReference type="GO" id="GO:0005794">
    <property type="term" value="C:Golgi apparatus"/>
    <property type="evidence" value="ECO:0007669"/>
    <property type="project" value="TreeGrafter"/>
</dbReference>
<sequence>MFKRLRERIAEAAEDAKFPVGQLNNNSGKQDSETKSTNENSTEDLIMLSDSSAVVVPQTSPRQFSIGDEDGSTSEQNTPQKKHNDAAFISTNEQPSYNTSQRNTPHGTGADTGFGAEFRPRKTSYIPQSDIESEREEPPTLNLESISKDQLLSIIDILKARVHKYKNKYSEVVKNYKEIRDEKLKIENTLIENQDKGLRRIAELREQCQLEQKAKAHLEANLRLLMEEKDSRISVLETQINLLKEGGKTDMKTFQGEDTPNSDASSGEIFLENSVPVQDYSKLKQKMERLEHQSSQAKKTITSQTEQLSILRKQSENMSQELEEKVKQLNEIHDKFNKQESVHEEILSKMKERLEELEKKEEESVMSMAETKRNMHVELEIKEKQLKKAEREAKEFQNNYESEKQKVVEIQKKSEERIQKLQHQVQSTEKLLEEEKQNLMQELTRGKTAAITLLQQECDKKLLRIEEEWKTKLHEVEADFEKYKLSQAKENNKNPEVEEKLKIYQKENEELKLVMKKLEEDNTNFKSCIMKLESECALTSEKIGKLQEENTELKKLNETDTRRYEEKLKQELNEKLQVREQTEAEHNRLCALLKEQLNEKQAVIDGMVHNKSELCNKIDCLEKKEIKLNKRIESLEAVVKESQSKLQDLQVKFQDLQVNFQVVSERDSSKSKEICDLNNQLEKIKSNEKSHIEDVNKYQNTIDNLKLENTKLEANVNMLIEDSKKVKIELLASNKEVEALKNELEEAVCELHLISEVLDQKLDSVTKLVSHYNQIKNSIVLQECKENKTITEEKVLESCSMNSNLMTENLRLESSNTKKPQNTTNDLLKENQKLKQELIELKELSEIQNIEFAKNITQLNESLNELQEERNNLSLVLQSIESQGKEINPESVKSTTNSVSKDNKSSALVAKHEMDIAELNNKVKLEIDALSSQTELVNQELKNLREQFNISQLTYSEKVAQLNSKLLLRTEKLVAVKNDLDASVQNAEELKILLDSMQEELKEKEELLRFSEIQKQETEKVLKEKHIELELSLKQTHNSQLSALKEQTKATIEKLNKEIKKANDKLKESEIKFQSKLVSVEDKEILYKKENSEHLLQCKRIVCNVLEKSVTLENALKRLDVYGSLIINLNAKIHLILKKLQEKDYMIINQQSQIDAFENKVKFLTDESSNFQNLKIKFEEISGFLEKCKCELEKEKSEKNLSEENLLNLQKSSEAEIKELKSVNDCFEKEKDAAIKSASTFQTMYEKLISNFDQFTLKVNDNMDNIAVNIEKYESKVKSSQSDLCDVSVRLKAQINENYKLQLELKEISEFNESLLKFKESHNITETQLKQDLEQKIENLNETEKTYKKEVQHLQKNLEDALSKLKVTEENNKSQSNEIQKLKSVLDCLEEEKDDALKSAIEFKSMYEKILFNLDQFTSKANVNMEKMTINIDNHEAKLKYLKSHYGNVSLKLETQIKENSQLKKEFEEISGTNKRLLKEIESHNVSETQLQKDFDQKYTKAEKSFKKDIEERQMKLDEALSKLKVAEANSESQNNEITSLNNALKEAILNLKEMEKIVEKQKSKVLAEQNSIKEWESKCSLAVVAAKEASNAVTELEAKSEKLLEELIEKKSLIDTMMPKEELESFKKLNDEKINKMNAKIDELQKLVDSLTTEVTEKKSIIKKIQNEQSNLETRSEESLKCLKDKLENAEKNYFTQMDEMKSRLSLLEKEKLALKTEKAELLKGQEKLTDLKNIESAIKAELKSKEEELKKIQQKHETTVKEQLAKIHSFQETMKDKENMILKLKANIETLNKDNSERNDELKKKIKALEVEREQLMMQAQERVSITEAKYREDIKALQEKNNKLLQENSEMEKLKLKIEYLAQEDRENCSRLEALKEEILLLKEKLSKADERLSEAHNLKQSSEVELLGKLQVLQAENSSLLGKTNHFESLKAEKEELNEKLKDAEHQMTSIKELESERDKLKTENIDLIKQLDALKSNQEEDSSSREKLELLRENENVLRIELGNLRSNKEDLEAKHSESNSLYETEIQALKLENEKLSKQIRMLEKFHTSDPESTSVKEYIATVRGECEAAMKAKDEELETKLKHLVRDFCIQMDVKDKDCDKMIAEMIEKSQDAEDKLLREHRKEASELRQSLFEKECALDEMRDHYEETLQQKEKKIKELQKSMRKMADGDLGGGDVPPISEEGSDWDDTWAVPEESVENASQVEGLEPCKDHLQQIESLQEEVTKCNSEIKELKILLRLSPPESMVNNNNRRESLQQVPEPTEFEYLKNIIYEYMMGKEPITLVKVIAAVLKFSDTQTQQVIRREESKHPMR</sequence>
<keyword evidence="1" id="KW-0175">Coiled coil</keyword>
<dbReference type="PROSITE" id="PS50913">
    <property type="entry name" value="GRIP"/>
    <property type="match status" value="1"/>
</dbReference>
<gene>
    <name evidence="4" type="ORF">JTE90_014157</name>
</gene>
<proteinExistence type="predicted"/>
<dbReference type="Pfam" id="PF01465">
    <property type="entry name" value="GRIP"/>
    <property type="match status" value="1"/>
</dbReference>
<feature type="compositionally biased region" description="Polar residues" evidence="2">
    <location>
        <begin position="49"/>
        <end position="63"/>
    </location>
</feature>
<dbReference type="GO" id="GO:0048193">
    <property type="term" value="P:Golgi vesicle transport"/>
    <property type="evidence" value="ECO:0007669"/>
    <property type="project" value="TreeGrafter"/>
</dbReference>
<dbReference type="PANTHER" id="PTHR19327:SF0">
    <property type="entry name" value="GOLGIN SUBFAMILY A MEMBER 4"/>
    <property type="match status" value="1"/>
</dbReference>
<feature type="coiled-coil region" evidence="1">
    <location>
        <begin position="1510"/>
        <end position="1895"/>
    </location>
</feature>
<feature type="coiled-coil region" evidence="1">
    <location>
        <begin position="980"/>
        <end position="1072"/>
    </location>
</feature>
<feature type="coiled-coil region" evidence="1">
    <location>
        <begin position="688"/>
        <end position="757"/>
    </location>
</feature>
<comment type="caution">
    <text evidence="4">The sequence shown here is derived from an EMBL/GenBank/DDBJ whole genome shotgun (WGS) entry which is preliminary data.</text>
</comment>
<evidence type="ECO:0000313" key="4">
    <source>
        <dbReference type="EMBL" id="KAG8196596.1"/>
    </source>
</evidence>
<dbReference type="PANTHER" id="PTHR19327">
    <property type="entry name" value="GOLGIN"/>
    <property type="match status" value="1"/>
</dbReference>
<feature type="coiled-coil region" evidence="1">
    <location>
        <begin position="280"/>
        <end position="445"/>
    </location>
</feature>
<dbReference type="GO" id="GO:0031267">
    <property type="term" value="F:small GTPase binding"/>
    <property type="evidence" value="ECO:0007669"/>
    <property type="project" value="TreeGrafter"/>
</dbReference>
<feature type="coiled-coil region" evidence="1">
    <location>
        <begin position="824"/>
        <end position="883"/>
    </location>
</feature>
<feature type="compositionally biased region" description="Polar residues" evidence="2">
    <location>
        <begin position="89"/>
        <end position="106"/>
    </location>
</feature>
<evidence type="ECO:0000259" key="3">
    <source>
        <dbReference type="PROSITE" id="PS50913"/>
    </source>
</evidence>
<reference evidence="4 5" key="1">
    <citation type="journal article" date="2022" name="Nat. Ecol. Evol.">
        <title>A masculinizing supergene underlies an exaggerated male reproductive morph in a spider.</title>
        <authorList>
            <person name="Hendrickx F."/>
            <person name="De Corte Z."/>
            <person name="Sonet G."/>
            <person name="Van Belleghem S.M."/>
            <person name="Kostlbacher S."/>
            <person name="Vangestel C."/>
        </authorList>
    </citation>
    <scope>NUCLEOTIDE SEQUENCE [LARGE SCALE GENOMIC DNA]</scope>
    <source>
        <strain evidence="4">W744_W776</strain>
    </source>
</reference>
<feature type="coiled-coil region" evidence="1">
    <location>
        <begin position="162"/>
        <end position="228"/>
    </location>
</feature>
<feature type="coiled-coil region" evidence="1">
    <location>
        <begin position="2217"/>
        <end position="2244"/>
    </location>
</feature>
<dbReference type="SUPFAM" id="SSF57997">
    <property type="entry name" value="Tropomyosin"/>
    <property type="match status" value="1"/>
</dbReference>
<dbReference type="InterPro" id="IPR000237">
    <property type="entry name" value="GRIP_dom"/>
</dbReference>
<feature type="coiled-coil region" evidence="1">
    <location>
        <begin position="1924"/>
        <end position="2052"/>
    </location>
</feature>
<keyword evidence="5" id="KW-1185">Reference proteome</keyword>
<feature type="coiled-coil region" evidence="1">
    <location>
        <begin position="2146"/>
        <end position="2177"/>
    </location>
</feature>
<evidence type="ECO:0000256" key="2">
    <source>
        <dbReference type="SAM" id="MobiDB-lite"/>
    </source>
</evidence>
<dbReference type="SUPFAM" id="SSF101283">
    <property type="entry name" value="GRIP domain"/>
    <property type="match status" value="1"/>
</dbReference>
<accession>A0AAV6VKB5</accession>
<feature type="domain" description="GRIP" evidence="3">
    <location>
        <begin position="2265"/>
        <end position="2312"/>
    </location>
</feature>
<feature type="coiled-coil region" evidence="1">
    <location>
        <begin position="494"/>
        <end position="659"/>
    </location>
</feature>
<dbReference type="EMBL" id="JAFNEN010000067">
    <property type="protein sequence ID" value="KAG8196596.1"/>
    <property type="molecule type" value="Genomic_DNA"/>
</dbReference>
<evidence type="ECO:0000313" key="5">
    <source>
        <dbReference type="Proteomes" id="UP000827092"/>
    </source>
</evidence>
<dbReference type="Proteomes" id="UP000827092">
    <property type="component" value="Unassembled WGS sequence"/>
</dbReference>
<protein>
    <recommendedName>
        <fullName evidence="3">GRIP domain-containing protein</fullName>
    </recommendedName>
</protein>
<evidence type="ECO:0000256" key="1">
    <source>
        <dbReference type="SAM" id="Coils"/>
    </source>
</evidence>
<organism evidence="4 5">
    <name type="scientific">Oedothorax gibbosus</name>
    <dbReference type="NCBI Taxonomy" id="931172"/>
    <lineage>
        <taxon>Eukaryota</taxon>
        <taxon>Metazoa</taxon>
        <taxon>Ecdysozoa</taxon>
        <taxon>Arthropoda</taxon>
        <taxon>Chelicerata</taxon>
        <taxon>Arachnida</taxon>
        <taxon>Araneae</taxon>
        <taxon>Araneomorphae</taxon>
        <taxon>Entelegynae</taxon>
        <taxon>Araneoidea</taxon>
        <taxon>Linyphiidae</taxon>
        <taxon>Erigoninae</taxon>
        <taxon>Oedothorax</taxon>
    </lineage>
</organism>
<dbReference type="SMART" id="SM00755">
    <property type="entry name" value="Grip"/>
    <property type="match status" value="1"/>
</dbReference>
<feature type="region of interest" description="Disordered" evidence="2">
    <location>
        <begin position="16"/>
        <end position="117"/>
    </location>
</feature>
<name>A0AAV6VKB5_9ARAC</name>